<dbReference type="Pfam" id="PF00589">
    <property type="entry name" value="Phage_integrase"/>
    <property type="match status" value="1"/>
</dbReference>
<dbReference type="PANTHER" id="PTHR30349:SF89">
    <property type="entry name" value="INTEGRASE_RECOMBINASE"/>
    <property type="match status" value="1"/>
</dbReference>
<proteinExistence type="inferred from homology"/>
<dbReference type="InterPro" id="IPR002104">
    <property type="entry name" value="Integrase_catalytic"/>
</dbReference>
<comment type="function">
    <text evidence="1">Site-specific tyrosine recombinase, which acts by catalyzing the cutting and rejoining of the recombining DNA molecules.</text>
</comment>
<evidence type="ECO:0000313" key="9">
    <source>
        <dbReference type="EMBL" id="SEU17695.1"/>
    </source>
</evidence>
<feature type="domain" description="Core-binding (CB)" evidence="8">
    <location>
        <begin position="13"/>
        <end position="89"/>
    </location>
</feature>
<feature type="domain" description="Tyr recombinase" evidence="7">
    <location>
        <begin position="104"/>
        <end position="278"/>
    </location>
</feature>
<comment type="similarity">
    <text evidence="2">Belongs to the 'phage' integrase family.</text>
</comment>
<dbReference type="AlphaFoldDB" id="A0A1I0K2F0"/>
<evidence type="ECO:0000256" key="1">
    <source>
        <dbReference type="ARBA" id="ARBA00003283"/>
    </source>
</evidence>
<reference evidence="10" key="1">
    <citation type="submission" date="2016-10" db="EMBL/GenBank/DDBJ databases">
        <authorList>
            <person name="Varghese N."/>
            <person name="Submissions S."/>
        </authorList>
    </citation>
    <scope>NUCLEOTIDE SEQUENCE [LARGE SCALE GENOMIC DNA]</scope>
    <source>
        <strain evidence="10">NLAE-zl-G277</strain>
    </source>
</reference>
<dbReference type="Proteomes" id="UP000198508">
    <property type="component" value="Unassembled WGS sequence"/>
</dbReference>
<dbReference type="InterPro" id="IPR011010">
    <property type="entry name" value="DNA_brk_join_enz"/>
</dbReference>
<evidence type="ECO:0000256" key="4">
    <source>
        <dbReference type="ARBA" id="ARBA00023125"/>
    </source>
</evidence>
<dbReference type="InterPro" id="IPR044068">
    <property type="entry name" value="CB"/>
</dbReference>
<dbReference type="PROSITE" id="PS51898">
    <property type="entry name" value="TYR_RECOMBINASE"/>
    <property type="match status" value="1"/>
</dbReference>
<evidence type="ECO:0000256" key="3">
    <source>
        <dbReference type="ARBA" id="ARBA00022908"/>
    </source>
</evidence>
<organism evidence="9 10">
    <name type="scientific">Enterocloster lavalensis</name>
    <dbReference type="NCBI Taxonomy" id="460384"/>
    <lineage>
        <taxon>Bacteria</taxon>
        <taxon>Bacillati</taxon>
        <taxon>Bacillota</taxon>
        <taxon>Clostridia</taxon>
        <taxon>Lachnospirales</taxon>
        <taxon>Lachnospiraceae</taxon>
        <taxon>Enterocloster</taxon>
    </lineage>
</organism>
<dbReference type="PANTHER" id="PTHR30349">
    <property type="entry name" value="PHAGE INTEGRASE-RELATED"/>
    <property type="match status" value="1"/>
</dbReference>
<evidence type="ECO:0000256" key="6">
    <source>
        <dbReference type="PROSITE-ProRule" id="PRU01248"/>
    </source>
</evidence>
<evidence type="ECO:0000256" key="5">
    <source>
        <dbReference type="ARBA" id="ARBA00023172"/>
    </source>
</evidence>
<keyword evidence="4 6" id="KW-0238">DNA-binding</keyword>
<name>A0A1I0K2F0_9FIRM</name>
<dbReference type="InterPro" id="IPR010998">
    <property type="entry name" value="Integrase_recombinase_N"/>
</dbReference>
<dbReference type="Pfam" id="PF02899">
    <property type="entry name" value="Phage_int_SAM_1"/>
    <property type="match status" value="1"/>
</dbReference>
<dbReference type="GO" id="GO:0006310">
    <property type="term" value="P:DNA recombination"/>
    <property type="evidence" value="ECO:0007669"/>
    <property type="project" value="UniProtKB-KW"/>
</dbReference>
<dbReference type="RefSeq" id="WP_166434656.1">
    <property type="nucleotide sequence ID" value="NZ_FOIM01000043.1"/>
</dbReference>
<protein>
    <submittedName>
        <fullName evidence="9">Site-specific recombinase XerD</fullName>
    </submittedName>
</protein>
<accession>A0A1I0K2F0</accession>
<evidence type="ECO:0000313" key="10">
    <source>
        <dbReference type="Proteomes" id="UP000198508"/>
    </source>
</evidence>
<keyword evidence="5" id="KW-0233">DNA recombination</keyword>
<dbReference type="GO" id="GO:0003677">
    <property type="term" value="F:DNA binding"/>
    <property type="evidence" value="ECO:0007669"/>
    <property type="project" value="UniProtKB-UniRule"/>
</dbReference>
<dbReference type="InterPro" id="IPR013762">
    <property type="entry name" value="Integrase-like_cat_sf"/>
</dbReference>
<gene>
    <name evidence="9" type="ORF">SAMN05216313_14332</name>
</gene>
<dbReference type="Gene3D" id="1.10.443.10">
    <property type="entry name" value="Intergrase catalytic core"/>
    <property type="match status" value="1"/>
</dbReference>
<dbReference type="SUPFAM" id="SSF56349">
    <property type="entry name" value="DNA breaking-rejoining enzymes"/>
    <property type="match status" value="1"/>
</dbReference>
<dbReference type="EMBL" id="FOIM01000043">
    <property type="protein sequence ID" value="SEU17695.1"/>
    <property type="molecule type" value="Genomic_DNA"/>
</dbReference>
<evidence type="ECO:0000259" key="8">
    <source>
        <dbReference type="PROSITE" id="PS51900"/>
    </source>
</evidence>
<dbReference type="STRING" id="460384.SAMN05216313_14332"/>
<dbReference type="GeneID" id="93281170"/>
<dbReference type="GO" id="GO:0015074">
    <property type="term" value="P:DNA integration"/>
    <property type="evidence" value="ECO:0007669"/>
    <property type="project" value="UniProtKB-KW"/>
</dbReference>
<evidence type="ECO:0000259" key="7">
    <source>
        <dbReference type="PROSITE" id="PS51898"/>
    </source>
</evidence>
<dbReference type="InterPro" id="IPR050090">
    <property type="entry name" value="Tyrosine_recombinase_XerCD"/>
</dbReference>
<dbReference type="Gene3D" id="1.10.150.130">
    <property type="match status" value="1"/>
</dbReference>
<dbReference type="PROSITE" id="PS51900">
    <property type="entry name" value="CB"/>
    <property type="match status" value="1"/>
</dbReference>
<keyword evidence="3" id="KW-0229">DNA integration</keyword>
<evidence type="ECO:0000256" key="2">
    <source>
        <dbReference type="ARBA" id="ARBA00008857"/>
    </source>
</evidence>
<sequence>MKNCIPSNVDKRSKLYRDLEQYQEYLYRKNLSDNTVRSYLHAVRQYFKQHRKITAENLQLYRAKLIDHYSPQTVNISIRALNNYFKFLEIDLMSKTIKVTRRMQLDRVISQADYEYLKRRLKEDEIYNYYYAIRFMAATGVRVSELVGVLVADVRLGYKDIHSKGDKVRRIYIPKTLRTELLGWLEEERRDHGRLFLNNLGDPMSTSAVRRQLKVFSGLYQIDPERMYPHSFRHYFAKTFLDACGDITLLSNLLGHENLETTRIYLRRSSNEQYQIVNKVVNW</sequence>
<keyword evidence="10" id="KW-1185">Reference proteome</keyword>
<dbReference type="InterPro" id="IPR004107">
    <property type="entry name" value="Integrase_SAM-like_N"/>
</dbReference>